<feature type="domain" description="Nuclear receptor" evidence="12">
    <location>
        <begin position="23"/>
        <end position="99"/>
    </location>
</feature>
<dbReference type="EnsemblMetazoa" id="HelroT92366">
    <property type="protein sequence ID" value="HelroP92366"/>
    <property type="gene ID" value="HelroG92366"/>
</dbReference>
<dbReference type="PANTHER" id="PTHR24083">
    <property type="entry name" value="NUCLEAR HORMONE RECEPTOR"/>
    <property type="match status" value="1"/>
</dbReference>
<evidence type="ECO:0000256" key="6">
    <source>
        <dbReference type="ARBA" id="ARBA00023125"/>
    </source>
</evidence>
<dbReference type="CTD" id="20217348"/>
<keyword evidence="7 10" id="KW-0804">Transcription</keyword>
<feature type="compositionally biased region" description="Low complexity" evidence="11">
    <location>
        <begin position="138"/>
        <end position="153"/>
    </location>
</feature>
<feature type="region of interest" description="Disordered" evidence="11">
    <location>
        <begin position="172"/>
        <end position="195"/>
    </location>
</feature>
<evidence type="ECO:0000256" key="11">
    <source>
        <dbReference type="SAM" id="MobiDB-lite"/>
    </source>
</evidence>
<dbReference type="InterPro" id="IPR050274">
    <property type="entry name" value="Nuclear_hormone_rcpt_NR2"/>
</dbReference>
<dbReference type="InterPro" id="IPR035500">
    <property type="entry name" value="NHR-like_dom_sf"/>
</dbReference>
<comment type="subcellular location">
    <subcellularLocation>
        <location evidence="1 10">Nucleus</location>
    </subcellularLocation>
</comment>
<keyword evidence="16" id="KW-1185">Reference proteome</keyword>
<dbReference type="GO" id="GO:0006357">
    <property type="term" value="P:regulation of transcription by RNA polymerase II"/>
    <property type="evidence" value="ECO:0000318"/>
    <property type="project" value="GO_Central"/>
</dbReference>
<keyword evidence="8 10" id="KW-0675">Receptor</keyword>
<dbReference type="GO" id="GO:0004879">
    <property type="term" value="F:nuclear receptor activity"/>
    <property type="evidence" value="ECO:0000318"/>
    <property type="project" value="GO_Central"/>
</dbReference>
<dbReference type="Pfam" id="PF00105">
    <property type="entry name" value="zf-C4"/>
    <property type="match status" value="1"/>
</dbReference>
<evidence type="ECO:0000256" key="7">
    <source>
        <dbReference type="ARBA" id="ARBA00023163"/>
    </source>
</evidence>
<dbReference type="SMART" id="SM00430">
    <property type="entry name" value="HOLI"/>
    <property type="match status" value="1"/>
</dbReference>
<evidence type="ECO:0000259" key="12">
    <source>
        <dbReference type="PROSITE" id="PS51030"/>
    </source>
</evidence>
<keyword evidence="6 10" id="KW-0238">DNA-binding</keyword>
<evidence type="ECO:0000259" key="13">
    <source>
        <dbReference type="PROSITE" id="PS51843"/>
    </source>
</evidence>
<dbReference type="InterPro" id="IPR001723">
    <property type="entry name" value="Nuclear_hrmn_rcpt"/>
</dbReference>
<reference evidence="15" key="3">
    <citation type="submission" date="2015-06" db="UniProtKB">
        <authorList>
            <consortium name="EnsemblMetazoa"/>
        </authorList>
    </citation>
    <scope>IDENTIFICATION</scope>
</reference>
<dbReference type="HOGENOM" id="CLU_007368_16_2_1"/>
<dbReference type="KEGG" id="hro:HELRODRAFT_92366"/>
<evidence type="ECO:0000256" key="2">
    <source>
        <dbReference type="ARBA" id="ARBA00022723"/>
    </source>
</evidence>
<feature type="domain" description="NR LBD" evidence="13">
    <location>
        <begin position="240"/>
        <end position="474"/>
    </location>
</feature>
<evidence type="ECO:0000256" key="4">
    <source>
        <dbReference type="ARBA" id="ARBA00022833"/>
    </source>
</evidence>
<dbReference type="RefSeq" id="XP_009014063.1">
    <property type="nucleotide sequence ID" value="XM_009015815.1"/>
</dbReference>
<gene>
    <name evidence="15" type="primary">20217348</name>
    <name evidence="14" type="ORF">HELRODRAFT_92366</name>
</gene>
<dbReference type="EMBL" id="AMQM01009248">
    <property type="status" value="NOT_ANNOTATED_CDS"/>
    <property type="molecule type" value="Genomic_DNA"/>
</dbReference>
<dbReference type="InParanoid" id="T1G8F1"/>
<dbReference type="SUPFAM" id="SSF48508">
    <property type="entry name" value="Nuclear receptor ligand-binding domain"/>
    <property type="match status" value="1"/>
</dbReference>
<comment type="similarity">
    <text evidence="10">Belongs to the nuclear hormone receptor family.</text>
</comment>
<dbReference type="SMART" id="SM00399">
    <property type="entry name" value="ZnF_C4"/>
    <property type="match status" value="1"/>
</dbReference>
<evidence type="ECO:0000256" key="5">
    <source>
        <dbReference type="ARBA" id="ARBA00023015"/>
    </source>
</evidence>
<dbReference type="PRINTS" id="PR00398">
    <property type="entry name" value="STRDHORMONER"/>
</dbReference>
<dbReference type="FunFam" id="1.10.565.10:FF:000041">
    <property type="entry name" value="Nuclear hormone receptor HR78"/>
    <property type="match status" value="1"/>
</dbReference>
<keyword evidence="3 10" id="KW-0863">Zinc-finger</keyword>
<protein>
    <submittedName>
        <fullName evidence="14 15">Uncharacterized protein</fullName>
    </submittedName>
</protein>
<dbReference type="Gene3D" id="1.10.565.10">
    <property type="entry name" value="Retinoid X Receptor"/>
    <property type="match status" value="1"/>
</dbReference>
<dbReference type="Gene3D" id="3.30.50.10">
    <property type="entry name" value="Erythroid Transcription Factor GATA-1, subunit A"/>
    <property type="match status" value="1"/>
</dbReference>
<dbReference type="FunFam" id="3.30.50.10:FF:000015">
    <property type="entry name" value="Nuclear receptor subfamily 2, group C, member 1"/>
    <property type="match status" value="1"/>
</dbReference>
<evidence type="ECO:0000256" key="9">
    <source>
        <dbReference type="ARBA" id="ARBA00023242"/>
    </source>
</evidence>
<sequence>MLLSSSQELQQQAPLRPLATDKHEQCVVCDDKASGSRHYGVLSCEGCKGFFKRSIRRQLAYACRGTKNCPINKHYRNRCQYCRLQKCLERGMRTESVQQERKPYDGRGPMTPGHNNFNSSSSQRSGFTPKDGDDLSENDMSSFMMCSNNSSPSQNNADLSTLANVVTTLAAMGHNNSNNNNNGANNSSSNNNNNVDSELEASLQLKKEETITKAFDVLSRALHLKSDVGAFAVWLWGEILQNNLIENLFVLIDEVNYYFNLSIPSPQPPHLTLHYICETASRLLFLSIHWARSISAFQTMNVDLQVKLVQSCWSKLFVLGLCQCYDTISLPSILNSVLIHLQTRLINNEKLASEKVREILNTVVLLQDYIGHIKRLKLSDAELAYMKAFVLFCPAQSGHRNHLEAMQLKVKQELDSHISATRNSSEQHQLSDRILLRLPGLANFKPANMEQIFFSGLIGNVEISSIVPYILRLDSEDCSS</sequence>
<name>T1G8F1_HELRO</name>
<reference evidence="14 16" key="2">
    <citation type="journal article" date="2013" name="Nature">
        <title>Insights into bilaterian evolution from three spiralian genomes.</title>
        <authorList>
            <person name="Simakov O."/>
            <person name="Marletaz F."/>
            <person name="Cho S.J."/>
            <person name="Edsinger-Gonzales E."/>
            <person name="Havlak P."/>
            <person name="Hellsten U."/>
            <person name="Kuo D.H."/>
            <person name="Larsson T."/>
            <person name="Lv J."/>
            <person name="Arendt D."/>
            <person name="Savage R."/>
            <person name="Osoegawa K."/>
            <person name="de Jong P."/>
            <person name="Grimwood J."/>
            <person name="Chapman J.A."/>
            <person name="Shapiro H."/>
            <person name="Aerts A."/>
            <person name="Otillar R.P."/>
            <person name="Terry A.Y."/>
            <person name="Boore J.L."/>
            <person name="Grigoriev I.V."/>
            <person name="Lindberg D.R."/>
            <person name="Seaver E.C."/>
            <person name="Weisblat D.A."/>
            <person name="Putnam N.H."/>
            <person name="Rokhsar D.S."/>
        </authorList>
    </citation>
    <scope>NUCLEOTIDE SEQUENCE</scope>
</reference>
<keyword evidence="2 10" id="KW-0479">Metal-binding</keyword>
<dbReference type="AlphaFoldDB" id="T1G8F1"/>
<dbReference type="SUPFAM" id="SSF57716">
    <property type="entry name" value="Glucocorticoid receptor-like (DNA-binding domain)"/>
    <property type="match status" value="1"/>
</dbReference>
<dbReference type="PROSITE" id="PS51843">
    <property type="entry name" value="NR_LBD"/>
    <property type="match status" value="1"/>
</dbReference>
<proteinExistence type="inferred from homology"/>
<keyword evidence="5 10" id="KW-0805">Transcription regulation</keyword>
<evidence type="ECO:0000313" key="16">
    <source>
        <dbReference type="Proteomes" id="UP000015101"/>
    </source>
</evidence>
<dbReference type="Pfam" id="PF00104">
    <property type="entry name" value="Hormone_recep"/>
    <property type="match status" value="1"/>
</dbReference>
<dbReference type="GeneID" id="20217348"/>
<dbReference type="InterPro" id="IPR000536">
    <property type="entry name" value="Nucl_hrmn_rcpt_lig-bd"/>
</dbReference>
<feature type="compositionally biased region" description="Basic and acidic residues" evidence="11">
    <location>
        <begin position="93"/>
        <end position="105"/>
    </location>
</feature>
<accession>T1G8F1</accession>
<evidence type="ECO:0000256" key="1">
    <source>
        <dbReference type="ARBA" id="ARBA00004123"/>
    </source>
</evidence>
<evidence type="ECO:0000313" key="14">
    <source>
        <dbReference type="EMBL" id="ESO07842.1"/>
    </source>
</evidence>
<dbReference type="PROSITE" id="PS00031">
    <property type="entry name" value="NUCLEAR_REC_DBD_1"/>
    <property type="match status" value="1"/>
</dbReference>
<dbReference type="InterPro" id="IPR001628">
    <property type="entry name" value="Znf_hrmn_rcpt"/>
</dbReference>
<dbReference type="OrthoDB" id="10024684at2759"/>
<keyword evidence="9 10" id="KW-0539">Nucleus</keyword>
<dbReference type="OMA" id="IHWARSI"/>
<feature type="compositionally biased region" description="Low complexity" evidence="11">
    <location>
        <begin position="175"/>
        <end position="194"/>
    </location>
</feature>
<evidence type="ECO:0000256" key="10">
    <source>
        <dbReference type="RuleBase" id="RU004334"/>
    </source>
</evidence>
<evidence type="ECO:0000256" key="8">
    <source>
        <dbReference type="ARBA" id="ARBA00023170"/>
    </source>
</evidence>
<dbReference type="InterPro" id="IPR013088">
    <property type="entry name" value="Znf_NHR/GATA"/>
</dbReference>
<evidence type="ECO:0000256" key="3">
    <source>
        <dbReference type="ARBA" id="ARBA00022771"/>
    </source>
</evidence>
<dbReference type="GO" id="GO:0000978">
    <property type="term" value="F:RNA polymerase II cis-regulatory region sequence-specific DNA binding"/>
    <property type="evidence" value="ECO:0000318"/>
    <property type="project" value="GO_Central"/>
</dbReference>
<dbReference type="eggNOG" id="KOG3575">
    <property type="taxonomic scope" value="Eukaryota"/>
</dbReference>
<keyword evidence="4 10" id="KW-0862">Zinc</keyword>
<dbReference type="PROSITE" id="PS51030">
    <property type="entry name" value="NUCLEAR_REC_DBD_2"/>
    <property type="match status" value="1"/>
</dbReference>
<dbReference type="GO" id="GO:0030154">
    <property type="term" value="P:cell differentiation"/>
    <property type="evidence" value="ECO:0000318"/>
    <property type="project" value="GO_Central"/>
</dbReference>
<feature type="compositionally biased region" description="Polar residues" evidence="11">
    <location>
        <begin position="113"/>
        <end position="126"/>
    </location>
</feature>
<dbReference type="PRINTS" id="PR00047">
    <property type="entry name" value="STROIDFINGER"/>
</dbReference>
<dbReference type="GO" id="GO:0008270">
    <property type="term" value="F:zinc ion binding"/>
    <property type="evidence" value="ECO:0007669"/>
    <property type="project" value="UniProtKB-KW"/>
</dbReference>
<feature type="region of interest" description="Disordered" evidence="11">
    <location>
        <begin position="93"/>
        <end position="157"/>
    </location>
</feature>
<dbReference type="GO" id="GO:0005634">
    <property type="term" value="C:nucleus"/>
    <property type="evidence" value="ECO:0007669"/>
    <property type="project" value="UniProtKB-SubCell"/>
</dbReference>
<dbReference type="EMBL" id="KB096167">
    <property type="protein sequence ID" value="ESO07842.1"/>
    <property type="molecule type" value="Genomic_DNA"/>
</dbReference>
<organism evidence="15 16">
    <name type="scientific">Helobdella robusta</name>
    <name type="common">Californian leech</name>
    <dbReference type="NCBI Taxonomy" id="6412"/>
    <lineage>
        <taxon>Eukaryota</taxon>
        <taxon>Metazoa</taxon>
        <taxon>Spiralia</taxon>
        <taxon>Lophotrochozoa</taxon>
        <taxon>Annelida</taxon>
        <taxon>Clitellata</taxon>
        <taxon>Hirudinea</taxon>
        <taxon>Rhynchobdellida</taxon>
        <taxon>Glossiphoniidae</taxon>
        <taxon>Helobdella</taxon>
    </lineage>
</organism>
<dbReference type="STRING" id="6412.T1G8F1"/>
<evidence type="ECO:0000313" key="15">
    <source>
        <dbReference type="EnsemblMetazoa" id="HelroP92366"/>
    </source>
</evidence>
<dbReference type="Proteomes" id="UP000015101">
    <property type="component" value="Unassembled WGS sequence"/>
</dbReference>
<reference evidence="16" key="1">
    <citation type="submission" date="2012-12" db="EMBL/GenBank/DDBJ databases">
        <authorList>
            <person name="Hellsten U."/>
            <person name="Grimwood J."/>
            <person name="Chapman J.A."/>
            <person name="Shapiro H."/>
            <person name="Aerts A."/>
            <person name="Otillar R.P."/>
            <person name="Terry A.Y."/>
            <person name="Boore J.L."/>
            <person name="Simakov O."/>
            <person name="Marletaz F."/>
            <person name="Cho S.-J."/>
            <person name="Edsinger-Gonzales E."/>
            <person name="Havlak P."/>
            <person name="Kuo D.-H."/>
            <person name="Larsson T."/>
            <person name="Lv J."/>
            <person name="Arendt D."/>
            <person name="Savage R."/>
            <person name="Osoegawa K."/>
            <person name="de Jong P."/>
            <person name="Lindberg D.R."/>
            <person name="Seaver E.C."/>
            <person name="Weisblat D.A."/>
            <person name="Putnam N.H."/>
            <person name="Grigoriev I.V."/>
            <person name="Rokhsar D.S."/>
        </authorList>
    </citation>
    <scope>NUCLEOTIDE SEQUENCE</scope>
</reference>